<keyword evidence="1 2" id="KW-0238">DNA-binding</keyword>
<protein>
    <submittedName>
        <fullName evidence="4">TetR/AcrR family transcriptional regulator</fullName>
    </submittedName>
</protein>
<feature type="DNA-binding region" description="H-T-H motif" evidence="2">
    <location>
        <begin position="42"/>
        <end position="61"/>
    </location>
</feature>
<dbReference type="InterPro" id="IPR050109">
    <property type="entry name" value="HTH-type_TetR-like_transc_reg"/>
</dbReference>
<gene>
    <name evidence="4" type="ORF">CYJ10_11655</name>
</gene>
<reference evidence="4 5" key="1">
    <citation type="submission" date="2017-12" db="EMBL/GenBank/DDBJ databases">
        <title>Genome sequence of the active heterotrophic nitrifier-denitrifier, Cupriavidus pauculus UM1.</title>
        <authorList>
            <person name="Putonti C."/>
            <person name="Castignetti D."/>
        </authorList>
    </citation>
    <scope>NUCLEOTIDE SEQUENCE [LARGE SCALE GENOMIC DNA]</scope>
    <source>
        <strain evidence="4 5">UM1</strain>
    </source>
</reference>
<evidence type="ECO:0000256" key="2">
    <source>
        <dbReference type="PROSITE-ProRule" id="PRU00335"/>
    </source>
</evidence>
<dbReference type="AlphaFoldDB" id="A0A2N5CDK7"/>
<dbReference type="PANTHER" id="PTHR30055:SF226">
    <property type="entry name" value="HTH-TYPE TRANSCRIPTIONAL REGULATOR PKSA"/>
    <property type="match status" value="1"/>
</dbReference>
<dbReference type="InterPro" id="IPR001647">
    <property type="entry name" value="HTH_TetR"/>
</dbReference>
<accession>A0A2N5CDK7</accession>
<dbReference type="InterPro" id="IPR009057">
    <property type="entry name" value="Homeodomain-like_sf"/>
</dbReference>
<evidence type="ECO:0000313" key="5">
    <source>
        <dbReference type="Proteomes" id="UP000234341"/>
    </source>
</evidence>
<dbReference type="InterPro" id="IPR041483">
    <property type="entry name" value="TetR_C_34"/>
</dbReference>
<comment type="caution">
    <text evidence="4">The sequence shown here is derived from an EMBL/GenBank/DDBJ whole genome shotgun (WGS) entry which is preliminary data.</text>
</comment>
<dbReference type="PROSITE" id="PS50977">
    <property type="entry name" value="HTH_TETR_2"/>
    <property type="match status" value="1"/>
</dbReference>
<sequence length="232" mass="25915">MTTKINPGFQRARTDQQREVRRAIILDTARELLDTLSVREISLRELSRKVDLSKANVIRYFETREAVFFTLLNRTLEDWLADLPAELTADLPDDRVELASLARALARSIANRPIICKLWSALGGELESNLSTEAVRAFKLEHAERQSQLAKILREFVPQISSESARDFASMFVVLVAGLWPFANPSASVQQALLDPALAAARVDFVARLSHFLSISLAGIAASDAQPDTKWR</sequence>
<evidence type="ECO:0000259" key="3">
    <source>
        <dbReference type="PROSITE" id="PS50977"/>
    </source>
</evidence>
<dbReference type="GO" id="GO:0000976">
    <property type="term" value="F:transcription cis-regulatory region binding"/>
    <property type="evidence" value="ECO:0007669"/>
    <property type="project" value="TreeGrafter"/>
</dbReference>
<name>A0A2N5CDK7_9BURK</name>
<dbReference type="RefSeq" id="WP_101681670.1">
    <property type="nucleotide sequence ID" value="NZ_PJRP01000004.1"/>
</dbReference>
<dbReference type="EMBL" id="PJRP01000004">
    <property type="protein sequence ID" value="PLQ00299.1"/>
    <property type="molecule type" value="Genomic_DNA"/>
</dbReference>
<feature type="domain" description="HTH tetR-type" evidence="3">
    <location>
        <begin position="19"/>
        <end position="79"/>
    </location>
</feature>
<proteinExistence type="predicted"/>
<evidence type="ECO:0000313" key="4">
    <source>
        <dbReference type="EMBL" id="PLQ00299.1"/>
    </source>
</evidence>
<dbReference type="GO" id="GO:0003700">
    <property type="term" value="F:DNA-binding transcription factor activity"/>
    <property type="evidence" value="ECO:0007669"/>
    <property type="project" value="TreeGrafter"/>
</dbReference>
<dbReference type="Gene3D" id="1.10.357.10">
    <property type="entry name" value="Tetracycline Repressor, domain 2"/>
    <property type="match status" value="1"/>
</dbReference>
<dbReference type="OrthoDB" id="3210235at2"/>
<dbReference type="Pfam" id="PF17929">
    <property type="entry name" value="TetR_C_34"/>
    <property type="match status" value="1"/>
</dbReference>
<dbReference type="SUPFAM" id="SSF46689">
    <property type="entry name" value="Homeodomain-like"/>
    <property type="match status" value="1"/>
</dbReference>
<organism evidence="4 5">
    <name type="scientific">Cupriavidus pauculus</name>
    <dbReference type="NCBI Taxonomy" id="82633"/>
    <lineage>
        <taxon>Bacteria</taxon>
        <taxon>Pseudomonadati</taxon>
        <taxon>Pseudomonadota</taxon>
        <taxon>Betaproteobacteria</taxon>
        <taxon>Burkholderiales</taxon>
        <taxon>Burkholderiaceae</taxon>
        <taxon>Cupriavidus</taxon>
    </lineage>
</organism>
<evidence type="ECO:0000256" key="1">
    <source>
        <dbReference type="ARBA" id="ARBA00023125"/>
    </source>
</evidence>
<dbReference type="Proteomes" id="UP000234341">
    <property type="component" value="Unassembled WGS sequence"/>
</dbReference>
<dbReference type="PANTHER" id="PTHR30055">
    <property type="entry name" value="HTH-TYPE TRANSCRIPTIONAL REGULATOR RUTR"/>
    <property type="match status" value="1"/>
</dbReference>